<dbReference type="GO" id="GO:0044718">
    <property type="term" value="P:siderophore transmembrane transport"/>
    <property type="evidence" value="ECO:0007669"/>
    <property type="project" value="TreeGrafter"/>
</dbReference>
<gene>
    <name evidence="14" type="ORF">SAMN05216283_101136</name>
</gene>
<keyword evidence="7 10" id="KW-0472">Membrane</keyword>
<dbReference type="Proteomes" id="UP000198964">
    <property type="component" value="Unassembled WGS sequence"/>
</dbReference>
<dbReference type="Pfam" id="PF13715">
    <property type="entry name" value="CarbopepD_reg_2"/>
    <property type="match status" value="1"/>
</dbReference>
<dbReference type="EMBL" id="FONW01000001">
    <property type="protein sequence ID" value="SFE43811.1"/>
    <property type="molecule type" value="Genomic_DNA"/>
</dbReference>
<comment type="similarity">
    <text evidence="10">Belongs to the TonB-dependent receptor family.</text>
</comment>
<keyword evidence="5 11" id="KW-0732">Signal</keyword>
<feature type="chain" id="PRO_5011623852" evidence="11">
    <location>
        <begin position="24"/>
        <end position="904"/>
    </location>
</feature>
<evidence type="ECO:0000256" key="5">
    <source>
        <dbReference type="ARBA" id="ARBA00022729"/>
    </source>
</evidence>
<dbReference type="InterPro" id="IPR012910">
    <property type="entry name" value="Plug_dom"/>
</dbReference>
<sequence>MKTHLLKFAFLVVFGLSSLVALSQGTIKGKIVDSETNESLIGASIVKSGTTTGTVTGMNGEFSLNLEAGSHALQISYVGYNTQKLNVSVSEGQTITLKTIMLETSSIAINELVVVGNGVIDIAKDRETPVAVSTIKLTELQTKSGNQEFPEIMKNTPSVYVASQAGGYGDSRINIRGFSQENLAVLFNGQPVNGMEDGKVYWSNWQGLTEIANAVQIQRGLGSSKLAISSVGATINVVTKATDLKEGGRASILMGNDAYTKYTASYSTGLNDKGWGMSILLSHWQGDGYNDGNKGQGQTYFISVGYKPSKKHSFNFSATGAPQWHYQNYTKTLSDYDRNGDGKISNKEQRFNNNWGYYKGDVYSLRENFYHKPVANLNWDWTINKTTSLSTVLYASVGQGGGTGGYGSGRDYYIYDSNGQLDFDQIEANNKAIDSSGEDFNIPGKTIGKYGTGAIRRASMNMHRWLGAVTNFNHEINENFSYNVGADFRTYFGEHFRVVDNLWGLDGYWDDNYNGAGFQEMFPGGRVYTQQHEASPYMFWTNRNDVLDDKLDYHNNERISYSGIFGQLEYKNEVVSAFIQGALSTQSYQRFDYHSYSNPDDQISEKLHHEGFNIKAGGNYNINEQHNVFFNTGYYSRQPFFDDLFLNYLNDVNEDVGNEGILGLEAGYGFRSRSLDVDVNAYYTKWSDRQIRQSGDFDNDGERDDVALFENVAEKHIGLEVELESRITNNLTLRGFASIGDWEYAGDVNANIWDENRNPIGSGSSTLFLDGVKVGDAAQTSFGLLADYKIAKGLSVDADYRNYSNLYASIDPESFDTKGHEGSLELPSFGLLDAGASYRWYMKNNSVLKFRINVNNVLDKQFITQSDTNIHPTSGDAEWEGVNMKNKVYFGNGTTWNASVSLSF</sequence>
<keyword evidence="2" id="KW-0813">Transport</keyword>
<evidence type="ECO:0000256" key="8">
    <source>
        <dbReference type="ARBA" id="ARBA00023170"/>
    </source>
</evidence>
<name>A0A1I2AIJ4_9BACT</name>
<comment type="subcellular location">
    <subcellularLocation>
        <location evidence="1">Cell outer membrane</location>
        <topology evidence="1">Multi-pass membrane protein</topology>
    </subcellularLocation>
</comment>
<dbReference type="Gene3D" id="2.40.170.20">
    <property type="entry name" value="TonB-dependent receptor, beta-barrel domain"/>
    <property type="match status" value="1"/>
</dbReference>
<keyword evidence="4" id="KW-0812">Transmembrane</keyword>
<dbReference type="Gene3D" id="2.170.130.10">
    <property type="entry name" value="TonB-dependent receptor, plug domain"/>
    <property type="match status" value="1"/>
</dbReference>
<dbReference type="InterPro" id="IPR037066">
    <property type="entry name" value="Plug_dom_sf"/>
</dbReference>
<evidence type="ECO:0000259" key="13">
    <source>
        <dbReference type="Pfam" id="PF07715"/>
    </source>
</evidence>
<dbReference type="Gene3D" id="2.60.40.1120">
    <property type="entry name" value="Carboxypeptidase-like, regulatory domain"/>
    <property type="match status" value="1"/>
</dbReference>
<evidence type="ECO:0000313" key="14">
    <source>
        <dbReference type="EMBL" id="SFE43811.1"/>
    </source>
</evidence>
<reference evidence="14 15" key="1">
    <citation type="submission" date="2016-10" db="EMBL/GenBank/DDBJ databases">
        <authorList>
            <person name="de Groot N.N."/>
        </authorList>
    </citation>
    <scope>NUCLEOTIDE SEQUENCE [LARGE SCALE GENOMIC DNA]</scope>
    <source>
        <strain evidence="14 15">CGMCC 1.9156</strain>
    </source>
</reference>
<dbReference type="AlphaFoldDB" id="A0A1I2AIJ4"/>
<dbReference type="SUPFAM" id="SSF49464">
    <property type="entry name" value="Carboxypeptidase regulatory domain-like"/>
    <property type="match status" value="1"/>
</dbReference>
<dbReference type="RefSeq" id="WP_093917892.1">
    <property type="nucleotide sequence ID" value="NZ_FONW01000001.1"/>
</dbReference>
<keyword evidence="6 10" id="KW-0798">TonB box</keyword>
<keyword evidence="15" id="KW-1185">Reference proteome</keyword>
<dbReference type="InterPro" id="IPR039426">
    <property type="entry name" value="TonB-dep_rcpt-like"/>
</dbReference>
<feature type="domain" description="TonB-dependent receptor-like beta-barrel" evidence="12">
    <location>
        <begin position="331"/>
        <end position="857"/>
    </location>
</feature>
<proteinExistence type="inferred from homology"/>
<dbReference type="Pfam" id="PF00593">
    <property type="entry name" value="TonB_dep_Rec_b-barrel"/>
    <property type="match status" value="1"/>
</dbReference>
<keyword evidence="8 14" id="KW-0675">Receptor</keyword>
<keyword evidence="9" id="KW-0998">Cell outer membrane</keyword>
<evidence type="ECO:0000256" key="10">
    <source>
        <dbReference type="RuleBase" id="RU003357"/>
    </source>
</evidence>
<dbReference type="PANTHER" id="PTHR30069">
    <property type="entry name" value="TONB-DEPENDENT OUTER MEMBRANE RECEPTOR"/>
    <property type="match status" value="1"/>
</dbReference>
<evidence type="ECO:0000259" key="12">
    <source>
        <dbReference type="Pfam" id="PF00593"/>
    </source>
</evidence>
<evidence type="ECO:0000313" key="15">
    <source>
        <dbReference type="Proteomes" id="UP000198964"/>
    </source>
</evidence>
<organism evidence="14 15">
    <name type="scientific">Sunxiuqinia elliptica</name>
    <dbReference type="NCBI Taxonomy" id="655355"/>
    <lineage>
        <taxon>Bacteria</taxon>
        <taxon>Pseudomonadati</taxon>
        <taxon>Bacteroidota</taxon>
        <taxon>Bacteroidia</taxon>
        <taxon>Marinilabiliales</taxon>
        <taxon>Prolixibacteraceae</taxon>
        <taxon>Sunxiuqinia</taxon>
    </lineage>
</organism>
<evidence type="ECO:0000256" key="4">
    <source>
        <dbReference type="ARBA" id="ARBA00022692"/>
    </source>
</evidence>
<evidence type="ECO:0000256" key="3">
    <source>
        <dbReference type="ARBA" id="ARBA00022452"/>
    </source>
</evidence>
<dbReference type="Pfam" id="PF07715">
    <property type="entry name" value="Plug"/>
    <property type="match status" value="1"/>
</dbReference>
<evidence type="ECO:0000256" key="11">
    <source>
        <dbReference type="SAM" id="SignalP"/>
    </source>
</evidence>
<keyword evidence="3" id="KW-1134">Transmembrane beta strand</keyword>
<evidence type="ECO:0000256" key="2">
    <source>
        <dbReference type="ARBA" id="ARBA00022448"/>
    </source>
</evidence>
<evidence type="ECO:0000256" key="1">
    <source>
        <dbReference type="ARBA" id="ARBA00004571"/>
    </source>
</evidence>
<dbReference type="STRING" id="655355.SAMN05216283_101136"/>
<accession>A0A1I2AIJ4</accession>
<evidence type="ECO:0000256" key="9">
    <source>
        <dbReference type="ARBA" id="ARBA00023237"/>
    </source>
</evidence>
<dbReference type="SUPFAM" id="SSF56935">
    <property type="entry name" value="Porins"/>
    <property type="match status" value="1"/>
</dbReference>
<feature type="domain" description="TonB-dependent receptor plug" evidence="13">
    <location>
        <begin position="125"/>
        <end position="232"/>
    </location>
</feature>
<dbReference type="InterPro" id="IPR008969">
    <property type="entry name" value="CarboxyPept-like_regulatory"/>
</dbReference>
<dbReference type="PANTHER" id="PTHR30069:SF29">
    <property type="entry name" value="HEMOGLOBIN AND HEMOGLOBIN-HAPTOGLOBIN-BINDING PROTEIN 1-RELATED"/>
    <property type="match status" value="1"/>
</dbReference>
<feature type="signal peptide" evidence="11">
    <location>
        <begin position="1"/>
        <end position="23"/>
    </location>
</feature>
<evidence type="ECO:0000256" key="7">
    <source>
        <dbReference type="ARBA" id="ARBA00023136"/>
    </source>
</evidence>
<dbReference type="GO" id="GO:0009279">
    <property type="term" value="C:cell outer membrane"/>
    <property type="evidence" value="ECO:0007669"/>
    <property type="project" value="UniProtKB-SubCell"/>
</dbReference>
<dbReference type="InterPro" id="IPR036942">
    <property type="entry name" value="Beta-barrel_TonB_sf"/>
</dbReference>
<evidence type="ECO:0000256" key="6">
    <source>
        <dbReference type="ARBA" id="ARBA00023077"/>
    </source>
</evidence>
<dbReference type="InterPro" id="IPR000531">
    <property type="entry name" value="Beta-barrel_TonB"/>
</dbReference>
<protein>
    <submittedName>
        <fullName evidence="14">Outer membrane receptor proteins, mostly Fe transport</fullName>
    </submittedName>
</protein>
<dbReference type="GO" id="GO:0015344">
    <property type="term" value="F:siderophore uptake transmembrane transporter activity"/>
    <property type="evidence" value="ECO:0007669"/>
    <property type="project" value="TreeGrafter"/>
</dbReference>